<name>A0A9Q8PMA0_PASFU</name>
<dbReference type="EMBL" id="CP090175">
    <property type="protein sequence ID" value="UJO25037.1"/>
    <property type="molecule type" value="Genomic_DNA"/>
</dbReference>
<dbReference type="RefSeq" id="XP_047769403.1">
    <property type="nucleotide sequence ID" value="XM_047913724.1"/>
</dbReference>
<dbReference type="InterPro" id="IPR035979">
    <property type="entry name" value="RBD_domain_sf"/>
</dbReference>
<keyword evidence="4" id="KW-1185">Reference proteome</keyword>
<evidence type="ECO:0000256" key="2">
    <source>
        <dbReference type="SAM" id="MobiDB-lite"/>
    </source>
</evidence>
<dbReference type="AlphaFoldDB" id="A0A9Q8PMA0"/>
<feature type="region of interest" description="Disordered" evidence="2">
    <location>
        <begin position="273"/>
        <end position="293"/>
    </location>
</feature>
<dbReference type="SUPFAM" id="SSF57997">
    <property type="entry name" value="Tropomyosin"/>
    <property type="match status" value="2"/>
</dbReference>
<dbReference type="KEGG" id="ffu:CLAFUR5_14576"/>
<dbReference type="GeneID" id="71994454"/>
<feature type="coiled-coil region" evidence="1">
    <location>
        <begin position="109"/>
        <end position="206"/>
    </location>
</feature>
<reference evidence="3" key="2">
    <citation type="journal article" date="2022" name="Microb. Genom.">
        <title>A chromosome-scale genome assembly of the tomato pathogen Cladosporium fulvum reveals a compartmentalized genome architecture and the presence of a dispensable chromosome.</title>
        <authorList>
            <person name="Zaccaron A.Z."/>
            <person name="Chen L.H."/>
            <person name="Samaras A."/>
            <person name="Stergiopoulos I."/>
        </authorList>
    </citation>
    <scope>NUCLEOTIDE SEQUENCE</scope>
    <source>
        <strain evidence="3">Race5_Kim</strain>
    </source>
</reference>
<organism evidence="3 4">
    <name type="scientific">Passalora fulva</name>
    <name type="common">Tomato leaf mold</name>
    <name type="synonym">Cladosporium fulvum</name>
    <dbReference type="NCBI Taxonomy" id="5499"/>
    <lineage>
        <taxon>Eukaryota</taxon>
        <taxon>Fungi</taxon>
        <taxon>Dikarya</taxon>
        <taxon>Ascomycota</taxon>
        <taxon>Pezizomycotina</taxon>
        <taxon>Dothideomycetes</taxon>
        <taxon>Dothideomycetidae</taxon>
        <taxon>Mycosphaerellales</taxon>
        <taxon>Mycosphaerellaceae</taxon>
        <taxon>Fulvia</taxon>
    </lineage>
</organism>
<dbReference type="Gene3D" id="3.30.70.330">
    <property type="match status" value="1"/>
</dbReference>
<sequence>MSDQKQSSESTPDANNNLLGGDLEKLNALAEGVKARLKGGFGDYYEDGSRGDIRHLQMPKLLHLVEQVEEVNTNLRKLDHASTHSSANNMTGYNSVGSAPGGKATAAQLQVVLERLDKLNEKNTDMEQKVKDAAIKAETAHKHSEATELENESLRKDIARLEGKLKEVGRKAALPPPEHQRLEEKVQGLQDQVQTASSKAKEVTDRFEALQMQVGQASSKADAAAEKADGVRTVVNNASASRDTYRAKQDRVMQSLEARYDGFVSRVRDVEASTQSANSKADSAHSRADAAANKAAKAQAQALANTEAIKKSDAKCASVSRQVQDLQGKVDTVAIEAETASSTAQTAATKAETALNRTTSATIEANKAEAANAVSSTIAAQIAKQEEAVKALEGKCTRFASDIQDVQVYQHTNEETLSSLQSQVDNIKDNITSLSTNSTPQQDNKKYGVMVSDLPKDVTQALVVDYFQASSGPIISSQVIKQKGGTTAFILHFKDARSVSNALAQRATKIDGKLMNILALTNPRSPQELFAKEASAGAGGK</sequence>
<dbReference type="SUPFAM" id="SSF54928">
    <property type="entry name" value="RNA-binding domain, RBD"/>
    <property type="match status" value="1"/>
</dbReference>
<reference evidence="3" key="1">
    <citation type="submission" date="2021-12" db="EMBL/GenBank/DDBJ databases">
        <authorList>
            <person name="Zaccaron A."/>
            <person name="Stergiopoulos I."/>
        </authorList>
    </citation>
    <scope>NUCLEOTIDE SEQUENCE</scope>
    <source>
        <strain evidence="3">Race5_Kim</strain>
    </source>
</reference>
<evidence type="ECO:0000256" key="1">
    <source>
        <dbReference type="SAM" id="Coils"/>
    </source>
</evidence>
<protein>
    <submittedName>
        <fullName evidence="3">Uncharacterized protein</fullName>
    </submittedName>
</protein>
<dbReference type="InterPro" id="IPR012677">
    <property type="entry name" value="Nucleotide-bd_a/b_plait_sf"/>
</dbReference>
<keyword evidence="1" id="KW-0175">Coiled coil</keyword>
<accession>A0A9Q8PMA0</accession>
<dbReference type="GO" id="GO:0003676">
    <property type="term" value="F:nucleic acid binding"/>
    <property type="evidence" value="ECO:0007669"/>
    <property type="project" value="InterPro"/>
</dbReference>
<evidence type="ECO:0000313" key="3">
    <source>
        <dbReference type="EMBL" id="UJO25037.1"/>
    </source>
</evidence>
<dbReference type="Proteomes" id="UP000756132">
    <property type="component" value="Chromosome 13"/>
</dbReference>
<gene>
    <name evidence="3" type="ORF">CLAFUR5_14576</name>
</gene>
<feature type="compositionally biased region" description="Polar residues" evidence="2">
    <location>
        <begin position="1"/>
        <end position="18"/>
    </location>
</feature>
<feature type="region of interest" description="Disordered" evidence="2">
    <location>
        <begin position="1"/>
        <end position="20"/>
    </location>
</feature>
<evidence type="ECO:0000313" key="4">
    <source>
        <dbReference type="Proteomes" id="UP000756132"/>
    </source>
</evidence>
<proteinExistence type="predicted"/>
<dbReference type="Gene3D" id="1.10.287.1490">
    <property type="match status" value="1"/>
</dbReference>